<dbReference type="Proteomes" id="UP001560573">
    <property type="component" value="Unassembled WGS sequence"/>
</dbReference>
<dbReference type="Gene3D" id="3.30.465.10">
    <property type="match status" value="1"/>
</dbReference>
<feature type="domain" description="FAD-binding PCMH-type" evidence="1">
    <location>
        <begin position="12"/>
        <end position="178"/>
    </location>
</feature>
<sequence>MQKKAITNWGNYPVIDATESSFQTVDQLRVQLYRNKASIARGMGRCYGDAALSEHIISTLDCNNFISFDTANGIIDCQAGVTLDNILQVVVPEGWFLPVTPGTRYITVGGAVASDVHGKNHHVDGTFGEHVIDMDVMIGDGSLITCSSTEHSDLFQATCGGMGLTGIITRVKFALKPVESCYINEKKIKAKNLDEIFDLFQQYKHVTYSVAWIDCLKGGSNFGRSILMLGEHAKKSELPAKLAAAPLRLPQQANLNFPFYLPGFVLNKLSIKAFNEVFYRKQIAKEKQSIIPYTPFFYPLDAVQNWNRMYGRRGFVQYQMAFPLSVSKEALIKLLDKIRRKGFGSFLAVLKLFGEQDSLISFPMEGYTLALDFPVRNGLFEFLDELDKLVDEYGGRIYMSKDARMSKELLHKSYPHIDTFWSIVEKYNPDNKLASLQSARLFTHKIKSNQPCQIY</sequence>
<gene>
    <name evidence="2" type="ORF">QTN47_08400</name>
</gene>
<proteinExistence type="predicted"/>
<protein>
    <submittedName>
        <fullName evidence="2">FAD-binding oxidoreductase</fullName>
    </submittedName>
</protein>
<comment type="caution">
    <text evidence="2">The sequence shown here is derived from an EMBL/GenBank/DDBJ whole genome shotgun (WGS) entry which is preliminary data.</text>
</comment>
<name>A0ABV3ZCA8_9BACT</name>
<evidence type="ECO:0000313" key="3">
    <source>
        <dbReference type="Proteomes" id="UP001560573"/>
    </source>
</evidence>
<dbReference type="PANTHER" id="PTHR43762">
    <property type="entry name" value="L-GULONOLACTONE OXIDASE"/>
    <property type="match status" value="1"/>
</dbReference>
<reference evidence="2 3" key="1">
    <citation type="submission" date="2023-07" db="EMBL/GenBank/DDBJ databases">
        <authorList>
            <person name="Lian W.-H."/>
        </authorList>
    </citation>
    <scope>NUCLEOTIDE SEQUENCE [LARGE SCALE GENOMIC DNA]</scope>
    <source>
        <strain evidence="2 3">SYSU DXS3180</strain>
    </source>
</reference>
<dbReference type="InterPro" id="IPR036318">
    <property type="entry name" value="FAD-bd_PCMH-like_sf"/>
</dbReference>
<dbReference type="InterPro" id="IPR006094">
    <property type="entry name" value="Oxid_FAD_bind_N"/>
</dbReference>
<dbReference type="InterPro" id="IPR010031">
    <property type="entry name" value="FAD_lactone_oxidase-like"/>
</dbReference>
<organism evidence="2 3">
    <name type="scientific">Danxiaibacter flavus</name>
    <dbReference type="NCBI Taxonomy" id="3049108"/>
    <lineage>
        <taxon>Bacteria</taxon>
        <taxon>Pseudomonadati</taxon>
        <taxon>Bacteroidota</taxon>
        <taxon>Chitinophagia</taxon>
        <taxon>Chitinophagales</taxon>
        <taxon>Chitinophagaceae</taxon>
        <taxon>Danxiaibacter</taxon>
    </lineage>
</organism>
<dbReference type="EMBL" id="JAULBC010000002">
    <property type="protein sequence ID" value="MEX6687507.1"/>
    <property type="molecule type" value="Genomic_DNA"/>
</dbReference>
<dbReference type="SUPFAM" id="SSF56176">
    <property type="entry name" value="FAD-binding/transporter-associated domain-like"/>
    <property type="match status" value="1"/>
</dbReference>
<accession>A0ABV3ZCA8</accession>
<dbReference type="Pfam" id="PF01565">
    <property type="entry name" value="FAD_binding_4"/>
    <property type="match status" value="1"/>
</dbReference>
<evidence type="ECO:0000259" key="1">
    <source>
        <dbReference type="PROSITE" id="PS51387"/>
    </source>
</evidence>
<dbReference type="RefSeq" id="WP_369328912.1">
    <property type="nucleotide sequence ID" value="NZ_JAULBC010000002.1"/>
</dbReference>
<dbReference type="PANTHER" id="PTHR43762:SF1">
    <property type="entry name" value="D-ARABINONO-1,4-LACTONE OXIDASE"/>
    <property type="match status" value="1"/>
</dbReference>
<dbReference type="PROSITE" id="PS51387">
    <property type="entry name" value="FAD_PCMH"/>
    <property type="match status" value="1"/>
</dbReference>
<dbReference type="InterPro" id="IPR016169">
    <property type="entry name" value="FAD-bd_PCMH_sub2"/>
</dbReference>
<evidence type="ECO:0000313" key="2">
    <source>
        <dbReference type="EMBL" id="MEX6687507.1"/>
    </source>
</evidence>
<keyword evidence="3" id="KW-1185">Reference proteome</keyword>
<dbReference type="InterPro" id="IPR016166">
    <property type="entry name" value="FAD-bd_PCMH"/>
</dbReference>